<feature type="region of interest" description="Disordered" evidence="1">
    <location>
        <begin position="600"/>
        <end position="745"/>
    </location>
</feature>
<dbReference type="SUPFAM" id="SSF56112">
    <property type="entry name" value="Protein kinase-like (PK-like)"/>
    <property type="match status" value="1"/>
</dbReference>
<dbReference type="HOGENOM" id="CLU_323893_0_0_1"/>
<feature type="compositionally biased region" description="Basic and acidic residues" evidence="1">
    <location>
        <begin position="618"/>
        <end position="635"/>
    </location>
</feature>
<evidence type="ECO:0000313" key="4">
    <source>
        <dbReference type="Proteomes" id="UP000053599"/>
    </source>
</evidence>
<feature type="region of interest" description="Disordered" evidence="1">
    <location>
        <begin position="433"/>
        <end position="457"/>
    </location>
</feature>
<name>A0A0D1VRK0_9EURO</name>
<sequence length="935" mass="104088">MAPGSQSWWTDDRVNETVTIGYVHSQLRPSEQELLRRPLYFGGDLTDDTYLDWILTRAKRFFLILVAIGVPDQIFGIVDDSYDDEDLPIADYAVPDLRLSFQPDPALDKRYYKTQFRFLSRIVALGEHIRYANEENVPVNTLGLKSVVMSLGYEGTDRVRIPDNPTVYVRRRISVADQSAEEELLSEIASNRKLFHEHVVSVFASYTHEGFLNVLSSPAPEWSLKSFLTDTPKAFDNLSKTPRRHILINWPHCLANALSWLHNNGGSHGAIRPSNIQVDESFNISLGLLAGDGILRGKVRSDDIEAYQYAPPERWKRAVTFRSTGSASVALPSGGRTARRMTTNDKSSSSDGRNSVRSMSVSAGATYTFQPMSKGSYARLRLRAAKTLDNTSLSTIGGRSTDEPPTPTDDRSISTQGTARPDVHTALPMRAPSIMSSTSSTSTRETRVPAGPVFVAPPEGRSTMVQMWQSIEQDMFASDMFSLGAVMMDIMTVLCKRTYSAFSRHRSTKNRMAGRGGGLADASFHANLGQVFSWAQSLENEASKKSKKDESQAFNAVGPVVQLALQCLARDPVARPTSEKLESALAEHISRSASNVRLHCTARASSDSSSERIANIPIREKDRSEKQKGLTERQQRRASTNALAAQGEQHPGRRIDQPDDHLLQSPFTFTPTSPSATTPPAITPASSLASFNFDGRSDTVVDESPRSRVQSVRAPTRRDPHHEPWLSDGSDKETPKGQWKTWHNNDSQVVDPRLSYSESIDTGAFTYINYSTSASSDDEQSGLKFYPRREQPPQQQQQPPPQTPTPPPPDRPPPDRALPPVPPIPALDTTKSPRRRTKNSPKNSPRQSRVVTRSQAQIPAAREEPQLAPPPTPRTSRYPTRKDSLTNLPLHDDDYHDIIRHTGTRRSDRSEHAKEAPRSRSKHATDQHERHTTRE</sequence>
<feature type="region of interest" description="Disordered" evidence="1">
    <location>
        <begin position="391"/>
        <end position="420"/>
    </location>
</feature>
<feature type="compositionally biased region" description="Basic and acidic residues" evidence="1">
    <location>
        <begin position="650"/>
        <end position="662"/>
    </location>
</feature>
<dbReference type="Gene3D" id="3.30.200.20">
    <property type="entry name" value="Phosphorylase Kinase, domain 1"/>
    <property type="match status" value="1"/>
</dbReference>
<protein>
    <recommendedName>
        <fullName evidence="2">Protein kinase domain-containing protein</fullName>
    </recommendedName>
</protein>
<dbReference type="AlphaFoldDB" id="A0A0D1VRK0"/>
<feature type="compositionally biased region" description="Low complexity" evidence="1">
    <location>
        <begin position="665"/>
        <end position="690"/>
    </location>
</feature>
<feature type="compositionally biased region" description="Polar residues" evidence="1">
    <location>
        <begin position="840"/>
        <end position="857"/>
    </location>
</feature>
<evidence type="ECO:0000259" key="2">
    <source>
        <dbReference type="PROSITE" id="PS50011"/>
    </source>
</evidence>
<evidence type="ECO:0000256" key="1">
    <source>
        <dbReference type="SAM" id="MobiDB-lite"/>
    </source>
</evidence>
<feature type="compositionally biased region" description="Basic and acidic residues" evidence="1">
    <location>
        <begin position="880"/>
        <end position="935"/>
    </location>
</feature>
<feature type="compositionally biased region" description="Polar residues" evidence="1">
    <location>
        <begin position="603"/>
        <end position="612"/>
    </location>
</feature>
<feature type="region of interest" description="Disordered" evidence="1">
    <location>
        <begin position="326"/>
        <end position="359"/>
    </location>
</feature>
<dbReference type="InterPro" id="IPR053083">
    <property type="entry name" value="TF_kinase-domain_protein"/>
</dbReference>
<feature type="compositionally biased region" description="Low complexity" evidence="1">
    <location>
        <begin position="347"/>
        <end position="359"/>
    </location>
</feature>
<dbReference type="InterPro" id="IPR011009">
    <property type="entry name" value="Kinase-like_dom_sf"/>
</dbReference>
<dbReference type="PANTHER" id="PTHR44305:SF24">
    <property type="entry name" value="TYROSINE-PROTEIN KINASE C03B1.5-RELATED"/>
    <property type="match status" value="1"/>
</dbReference>
<reference evidence="3 4" key="1">
    <citation type="submission" date="2015-01" db="EMBL/GenBank/DDBJ databases">
        <title>The Genome Sequence of Exophiala sideris CBS121828.</title>
        <authorList>
            <consortium name="The Broad Institute Genomics Platform"/>
            <person name="Cuomo C."/>
            <person name="de Hoog S."/>
            <person name="Gorbushina A."/>
            <person name="Stielow B."/>
            <person name="Teixiera M."/>
            <person name="Abouelleil A."/>
            <person name="Chapman S.B."/>
            <person name="Priest M."/>
            <person name="Young S.K."/>
            <person name="Wortman J."/>
            <person name="Nusbaum C."/>
            <person name="Birren B."/>
        </authorList>
    </citation>
    <scope>NUCLEOTIDE SEQUENCE [LARGE SCALE GENOMIC DNA]</scope>
    <source>
        <strain evidence="3 4">CBS 121828</strain>
    </source>
</reference>
<proteinExistence type="predicted"/>
<dbReference type="PANTHER" id="PTHR44305">
    <property type="entry name" value="SI:DKEY-192D15.2-RELATED"/>
    <property type="match status" value="1"/>
</dbReference>
<dbReference type="Proteomes" id="UP000053599">
    <property type="component" value="Unassembled WGS sequence"/>
</dbReference>
<dbReference type="OrthoDB" id="4062651at2759"/>
<accession>A0A0D1VRK0</accession>
<feature type="compositionally biased region" description="Pro residues" evidence="1">
    <location>
        <begin position="798"/>
        <end position="825"/>
    </location>
</feature>
<feature type="compositionally biased region" description="Basic and acidic residues" evidence="1">
    <location>
        <begin position="716"/>
        <end position="735"/>
    </location>
</feature>
<feature type="region of interest" description="Disordered" evidence="1">
    <location>
        <begin position="771"/>
        <end position="935"/>
    </location>
</feature>
<dbReference type="STRING" id="1016849.A0A0D1VRK0"/>
<evidence type="ECO:0000313" key="3">
    <source>
        <dbReference type="EMBL" id="KIV78685.1"/>
    </source>
</evidence>
<dbReference type="GO" id="GO:0004672">
    <property type="term" value="F:protein kinase activity"/>
    <property type="evidence" value="ECO:0007669"/>
    <property type="project" value="InterPro"/>
</dbReference>
<dbReference type="GO" id="GO:0005524">
    <property type="term" value="F:ATP binding"/>
    <property type="evidence" value="ECO:0007669"/>
    <property type="project" value="InterPro"/>
</dbReference>
<dbReference type="Gene3D" id="1.10.510.10">
    <property type="entry name" value="Transferase(Phosphotransferase) domain 1"/>
    <property type="match status" value="2"/>
</dbReference>
<organism evidence="3 4">
    <name type="scientific">Exophiala sideris</name>
    <dbReference type="NCBI Taxonomy" id="1016849"/>
    <lineage>
        <taxon>Eukaryota</taxon>
        <taxon>Fungi</taxon>
        <taxon>Dikarya</taxon>
        <taxon>Ascomycota</taxon>
        <taxon>Pezizomycotina</taxon>
        <taxon>Eurotiomycetes</taxon>
        <taxon>Chaetothyriomycetidae</taxon>
        <taxon>Chaetothyriales</taxon>
        <taxon>Herpotrichiellaceae</taxon>
        <taxon>Exophiala</taxon>
    </lineage>
</organism>
<gene>
    <name evidence="3" type="ORF">PV11_06309</name>
</gene>
<feature type="domain" description="Protein kinase" evidence="2">
    <location>
        <begin position="145"/>
        <end position="591"/>
    </location>
</feature>
<dbReference type="InterPro" id="IPR000719">
    <property type="entry name" value="Prot_kinase_dom"/>
</dbReference>
<feature type="compositionally biased region" description="Basic and acidic residues" evidence="1">
    <location>
        <begin position="695"/>
        <end position="706"/>
    </location>
</feature>
<dbReference type="PROSITE" id="PS50011">
    <property type="entry name" value="PROTEIN_KINASE_DOM"/>
    <property type="match status" value="1"/>
</dbReference>
<dbReference type="EMBL" id="KN846953">
    <property type="protein sequence ID" value="KIV78685.1"/>
    <property type="molecule type" value="Genomic_DNA"/>
</dbReference>